<evidence type="ECO:0000313" key="2">
    <source>
        <dbReference type="WBParaSite" id="ALUE_0002230401-mRNA-1"/>
    </source>
</evidence>
<evidence type="ECO:0000313" key="1">
    <source>
        <dbReference type="Proteomes" id="UP000036681"/>
    </source>
</evidence>
<protein>
    <submittedName>
        <fullName evidence="2">Transposase</fullName>
    </submittedName>
</protein>
<dbReference type="Proteomes" id="UP000036681">
    <property type="component" value="Unplaced"/>
</dbReference>
<sequence length="69" mass="8173">MRFLSRVGEEFRLECLEFLEVRVYYRNSGSLIVRSCAVKGRQYKREKYGWYILLSVVDRVDGVCETDAD</sequence>
<dbReference type="AlphaFoldDB" id="A0A0M3IU76"/>
<name>A0A0M3IU76_ASCLU</name>
<reference evidence="2" key="1">
    <citation type="submission" date="2017-02" db="UniProtKB">
        <authorList>
            <consortium name="WormBaseParasite"/>
        </authorList>
    </citation>
    <scope>IDENTIFICATION</scope>
</reference>
<accession>A0A0M3IU76</accession>
<organism evidence="1 2">
    <name type="scientific">Ascaris lumbricoides</name>
    <name type="common">Giant roundworm</name>
    <dbReference type="NCBI Taxonomy" id="6252"/>
    <lineage>
        <taxon>Eukaryota</taxon>
        <taxon>Metazoa</taxon>
        <taxon>Ecdysozoa</taxon>
        <taxon>Nematoda</taxon>
        <taxon>Chromadorea</taxon>
        <taxon>Rhabditida</taxon>
        <taxon>Spirurina</taxon>
        <taxon>Ascaridomorpha</taxon>
        <taxon>Ascaridoidea</taxon>
        <taxon>Ascarididae</taxon>
        <taxon>Ascaris</taxon>
    </lineage>
</organism>
<proteinExistence type="predicted"/>
<dbReference type="WBParaSite" id="ALUE_0002230401-mRNA-1">
    <property type="protein sequence ID" value="ALUE_0002230401-mRNA-1"/>
    <property type="gene ID" value="ALUE_0002230401"/>
</dbReference>
<keyword evidence="1" id="KW-1185">Reference proteome</keyword>